<dbReference type="GO" id="GO:0010992">
    <property type="term" value="P:ubiquitin recycling"/>
    <property type="evidence" value="ECO:0007669"/>
    <property type="project" value="TreeGrafter"/>
</dbReference>
<dbReference type="PROSITE" id="PS50082">
    <property type="entry name" value="WD_REPEATS_2"/>
    <property type="match status" value="5"/>
</dbReference>
<dbReference type="PANTHER" id="PTHR19849:SF0">
    <property type="entry name" value="PHOSPHOLIPASE A-2-ACTIVATING PROTEIN"/>
    <property type="match status" value="1"/>
</dbReference>
<evidence type="ECO:0000256" key="6">
    <source>
        <dbReference type="SAM" id="MobiDB-lite"/>
    </source>
</evidence>
<evidence type="ECO:0000313" key="10">
    <source>
        <dbReference type="Proteomes" id="UP000246991"/>
    </source>
</evidence>
<feature type="repeat" description="WD" evidence="5">
    <location>
        <begin position="223"/>
        <end position="253"/>
    </location>
</feature>
<feature type="region of interest" description="Disordered" evidence="6">
    <location>
        <begin position="448"/>
        <end position="483"/>
    </location>
</feature>
<evidence type="ECO:0000256" key="3">
    <source>
        <dbReference type="ARBA" id="ARBA00022574"/>
    </source>
</evidence>
<dbReference type="PROSITE" id="PS50294">
    <property type="entry name" value="WD_REPEATS_REGION"/>
    <property type="match status" value="2"/>
</dbReference>
<dbReference type="PANTHER" id="PTHR19849">
    <property type="entry name" value="PHOSPHOLIPASE A-2-ACTIVATING PROTEIN"/>
    <property type="match status" value="1"/>
</dbReference>
<dbReference type="Pfam" id="PF08324">
    <property type="entry name" value="PUL"/>
    <property type="match status" value="1"/>
</dbReference>
<dbReference type="InterPro" id="IPR038122">
    <property type="entry name" value="PFU_sf"/>
</dbReference>
<dbReference type="Gene3D" id="2.130.10.10">
    <property type="entry name" value="YVTN repeat-like/Quinoprotein amine dehydrogenase"/>
    <property type="match status" value="1"/>
</dbReference>
<accession>A0A317SKJ7</accession>
<keyword evidence="4" id="KW-0677">Repeat</keyword>
<dbReference type="InterPro" id="IPR013535">
    <property type="entry name" value="PUL_dom"/>
</dbReference>
<organism evidence="9 10">
    <name type="scientific">Tuber magnatum</name>
    <name type="common">white Piedmont truffle</name>
    <dbReference type="NCBI Taxonomy" id="42249"/>
    <lineage>
        <taxon>Eukaryota</taxon>
        <taxon>Fungi</taxon>
        <taxon>Dikarya</taxon>
        <taxon>Ascomycota</taxon>
        <taxon>Pezizomycotina</taxon>
        <taxon>Pezizomycetes</taxon>
        <taxon>Pezizales</taxon>
        <taxon>Tuberaceae</taxon>
        <taxon>Tuber</taxon>
    </lineage>
</organism>
<evidence type="ECO:0000259" key="8">
    <source>
        <dbReference type="PROSITE" id="PS51396"/>
    </source>
</evidence>
<evidence type="ECO:0000313" key="9">
    <source>
        <dbReference type="EMBL" id="PWW74120.1"/>
    </source>
</evidence>
<dbReference type="Pfam" id="PF09070">
    <property type="entry name" value="PFU"/>
    <property type="match status" value="1"/>
</dbReference>
<dbReference type="FunFam" id="2.130.10.10:FF:000236">
    <property type="entry name" value="Polyubiquitin binding protein (Doa1/Ufd3)"/>
    <property type="match status" value="1"/>
</dbReference>
<feature type="repeat" description="WD" evidence="5">
    <location>
        <begin position="106"/>
        <end position="136"/>
    </location>
</feature>
<feature type="domain" description="PFU" evidence="7">
    <location>
        <begin position="360"/>
        <end position="455"/>
    </location>
</feature>
<feature type="repeat" description="WD" evidence="5">
    <location>
        <begin position="144"/>
        <end position="174"/>
    </location>
</feature>
<dbReference type="AlphaFoldDB" id="A0A317SKJ7"/>
<feature type="repeat" description="WD" evidence="5">
    <location>
        <begin position="11"/>
        <end position="42"/>
    </location>
</feature>
<dbReference type="PROSITE" id="PS51396">
    <property type="entry name" value="PUL"/>
    <property type="match status" value="1"/>
</dbReference>
<comment type="caution">
    <text evidence="9">The sequence shown here is derived from an EMBL/GenBank/DDBJ whole genome shotgun (WGS) entry which is preliminary data.</text>
</comment>
<evidence type="ECO:0000256" key="5">
    <source>
        <dbReference type="PROSITE-ProRule" id="PRU00221"/>
    </source>
</evidence>
<dbReference type="Gene3D" id="3.10.20.870">
    <property type="entry name" value="PFU (PLAA family ubiquitin binding), C-terminal domain"/>
    <property type="match status" value="1"/>
</dbReference>
<proteinExistence type="predicted"/>
<dbReference type="Proteomes" id="UP000246991">
    <property type="component" value="Unassembled WGS sequence"/>
</dbReference>
<comment type="subcellular location">
    <subcellularLocation>
        <location evidence="1">Cytoplasm</location>
    </subcellularLocation>
</comment>
<dbReference type="GO" id="GO:0043130">
    <property type="term" value="F:ubiquitin binding"/>
    <property type="evidence" value="ECO:0007669"/>
    <property type="project" value="TreeGrafter"/>
</dbReference>
<protein>
    <submittedName>
        <fullName evidence="9">PFU-domain-containing protein</fullName>
    </submittedName>
</protein>
<feature type="repeat" description="WD" evidence="5">
    <location>
        <begin position="183"/>
        <end position="214"/>
    </location>
</feature>
<dbReference type="GO" id="GO:0005737">
    <property type="term" value="C:cytoplasm"/>
    <property type="evidence" value="ECO:0007669"/>
    <property type="project" value="UniProtKB-SubCell"/>
</dbReference>
<evidence type="ECO:0000256" key="1">
    <source>
        <dbReference type="ARBA" id="ARBA00004496"/>
    </source>
</evidence>
<dbReference type="InterPro" id="IPR001680">
    <property type="entry name" value="WD40_rpt"/>
</dbReference>
<evidence type="ECO:0000259" key="7">
    <source>
        <dbReference type="PROSITE" id="PS51394"/>
    </source>
</evidence>
<dbReference type="InterPro" id="IPR015155">
    <property type="entry name" value="PFU"/>
</dbReference>
<reference evidence="9 10" key="1">
    <citation type="submission" date="2018-03" db="EMBL/GenBank/DDBJ databases">
        <title>Genomes of Pezizomycetes fungi and the evolution of truffles.</title>
        <authorList>
            <person name="Murat C."/>
            <person name="Payen T."/>
            <person name="Noel B."/>
            <person name="Kuo A."/>
            <person name="Martin F.M."/>
        </authorList>
    </citation>
    <scope>NUCLEOTIDE SEQUENCE [LARGE SCALE GENOMIC DNA]</scope>
    <source>
        <strain evidence="9">091103-1</strain>
    </source>
</reference>
<gene>
    <name evidence="9" type="ORF">C7212DRAFT_299706</name>
</gene>
<sequence length="758" mass="82797">MAGIYKLTAALRGHEDDVRGVVFPSPYFVTSVSRDATVRLWKREDSEGTVFSDHINSTGSGFINSVTFVPPTEEHPKGLIVSGGQDTIIEVREPGSKDTDDAKHLLLGHTHNVCALDNHAGIIISGSWDGTARVWKNWESQYVLDGHDQGVLAVLALSETVVVTGSADKTIRIWRDGKTIKKIEGHTDCVRGLCRMPNDGFSSCANDGTVRIWSSDGHQLQELHGHTAFIYSVAALPSGELVSAGEDRTVRIWRDGDCVQTITHPAISVWSVAVCAQNGDIVSGASDRIVRVFSREEKRWADEGALEAFENSVAASTIPSNQVGDVKKDDLPGLEALERPGKKDGQVIMVRNGESVEAHVWSNATRAWNNVGTVVDAVGSNRKQMFEGKEYDYVFDVDIQEGAPALKLPYNASENPFEAARRFLEANELPISYLDTVGQFIVKNSGGVALGPQEQPTGPDPWGMENRYRPDAPPPQQVKPKRIPQRSYLSITAANLPTIQSKVNELNKELLEKGEKDIALNPDEVSALAKLCGSLQAVASPPYQAGAHNTSFSSGLELISKIITSWHPQNRLPGLDLLRLVAAATPLAATHELMNGLKAGDILETSGAFDISHPNNVMLATRTFVNLFQTEEGRDYMDNRFEQTIQLTERASAGTTNRNLKIAKATLLLNYAILITSKGAVHRAVTLLEPLTNIVKKEIDSETTFRALVGLGTLLTLQKEVREAALSVYESRQTVTQAEIRVKEPRIKDLATEIRGLL</sequence>
<dbReference type="SMART" id="SM00320">
    <property type="entry name" value="WD40"/>
    <property type="match status" value="6"/>
</dbReference>
<dbReference type="OrthoDB" id="10265988at2759"/>
<dbReference type="InterPro" id="IPR020472">
    <property type="entry name" value="WD40_PAC1"/>
</dbReference>
<dbReference type="InterPro" id="IPR015943">
    <property type="entry name" value="WD40/YVTN_repeat-like_dom_sf"/>
</dbReference>
<dbReference type="SUPFAM" id="SSF50978">
    <property type="entry name" value="WD40 repeat-like"/>
    <property type="match status" value="1"/>
</dbReference>
<dbReference type="EMBL" id="PYWC01000066">
    <property type="protein sequence ID" value="PWW74120.1"/>
    <property type="molecule type" value="Genomic_DNA"/>
</dbReference>
<dbReference type="InterPro" id="IPR036322">
    <property type="entry name" value="WD40_repeat_dom_sf"/>
</dbReference>
<dbReference type="Gene3D" id="1.25.10.10">
    <property type="entry name" value="Leucine-rich Repeat Variant"/>
    <property type="match status" value="1"/>
</dbReference>
<dbReference type="GO" id="GO:0005634">
    <property type="term" value="C:nucleus"/>
    <property type="evidence" value="ECO:0007669"/>
    <property type="project" value="TreeGrafter"/>
</dbReference>
<dbReference type="STRING" id="42249.A0A317SKJ7"/>
<evidence type="ECO:0000256" key="4">
    <source>
        <dbReference type="ARBA" id="ARBA00022737"/>
    </source>
</evidence>
<dbReference type="CDD" id="cd00200">
    <property type="entry name" value="WD40"/>
    <property type="match status" value="1"/>
</dbReference>
<dbReference type="Pfam" id="PF00400">
    <property type="entry name" value="WD40"/>
    <property type="match status" value="6"/>
</dbReference>
<dbReference type="PROSITE" id="PS51394">
    <property type="entry name" value="PFU"/>
    <property type="match status" value="1"/>
</dbReference>
<dbReference type="GO" id="GO:0043161">
    <property type="term" value="P:proteasome-mediated ubiquitin-dependent protein catabolic process"/>
    <property type="evidence" value="ECO:0007669"/>
    <property type="project" value="TreeGrafter"/>
</dbReference>
<feature type="domain" description="PUL" evidence="8">
    <location>
        <begin position="481"/>
        <end position="757"/>
    </location>
</feature>
<keyword evidence="10" id="KW-1185">Reference proteome</keyword>
<evidence type="ECO:0000256" key="2">
    <source>
        <dbReference type="ARBA" id="ARBA00022490"/>
    </source>
</evidence>
<dbReference type="InterPro" id="IPR011989">
    <property type="entry name" value="ARM-like"/>
</dbReference>
<keyword evidence="3 5" id="KW-0853">WD repeat</keyword>
<dbReference type="PRINTS" id="PR00320">
    <property type="entry name" value="GPROTEINBRPT"/>
</dbReference>
<name>A0A317SKJ7_9PEZI</name>
<keyword evidence="2" id="KW-0963">Cytoplasm</keyword>